<comment type="subcellular location">
    <subcellularLocation>
        <location evidence="1">Membrane</location>
    </subcellularLocation>
</comment>
<dbReference type="PROSITE" id="PS51699">
    <property type="entry name" value="SEA_DG"/>
    <property type="match status" value="1"/>
</dbReference>
<sequence length="813" mass="88136">MEQVTSASGAALPKWLEFNSNTNTLQGLPVAGEGGVYLLSITASGGIHAQQTPGAAANFTIHVQDSSLSLEESLNHMPNSYQCGQEVAITSAELILSTGAASLDVQGRLHLVQTMAEYLRLDPSLLSLLPFPAPAPRGSQGPTLLAEHLEHTGNHHTGLSWPVRCGAFAALREFIQVLQRNAESQLLSELLGCGIAGWRILRTGEEGRKAPRGQRRRLMITPTPTVTPLRITPTAAGGAPRPWAFPVPSPLLTPLVAPPAQSLSPFCGESATTASYKMQNNIHLAWQESSVTSETHLGRDVTTNPPVSMMFAGSNSPDLSPSLIPETRFLFTELEVLPTRASGASLLLEQLEPHMPETDLYFLSSKSEIPTYHLLQDITADTDQISRPNTLHEQLHSSAKAFPPKTHFRGFLREAMSVSEVPDYSDKAKSHFPDLQMLPCASLSPETLGPEASPSFPGMLTSTVTSEAASVSHSGTEEFHSDKDLGTTGVLPNVTKPTLESHKTSDIKPDAVEVLLMTLFNATSHQPSSTPGGLTAWESFTIELMKPTSIPCHLYTIRTRNSYYSFLRERTRVSLFLEKLSLYLNSSSPQDLVVATLQPSSTIISWYNRSLCARSNGSAWCARDEIQGALEKLQVPGGHISPRFVQAMLPEYKVDVIFSISYSDLCSATMRPFHGAPSSAVPVLETMNSNTTRESPPVLLSSLCATVGVVLGILLCWLWKCARIPASQCVLFQRSSQLSCAGVELDVLKPRKAPVHECRASAPAPPLIPLTSQNQHPRAIPVPHTTPPCQPPKYQLPPWYGQAVTTHHSQGNK</sequence>
<accession>A0ABQ9DLK1</accession>
<feature type="transmembrane region" description="Helical" evidence="4">
    <location>
        <begin position="698"/>
        <end position="719"/>
    </location>
</feature>
<dbReference type="InterPro" id="IPR015919">
    <property type="entry name" value="Cadherin-like_sf"/>
</dbReference>
<dbReference type="Gene3D" id="2.60.40.10">
    <property type="entry name" value="Immunoglobulins"/>
    <property type="match status" value="1"/>
</dbReference>
<keyword evidence="4" id="KW-0812">Transmembrane</keyword>
<evidence type="ECO:0000256" key="3">
    <source>
        <dbReference type="SAM" id="MobiDB-lite"/>
    </source>
</evidence>
<keyword evidence="4" id="KW-1133">Transmembrane helix</keyword>
<keyword evidence="2 4" id="KW-0472">Membrane</keyword>
<evidence type="ECO:0000256" key="1">
    <source>
        <dbReference type="ARBA" id="ARBA00004370"/>
    </source>
</evidence>
<dbReference type="Proteomes" id="UP001145742">
    <property type="component" value="Unassembled WGS sequence"/>
</dbReference>
<dbReference type="Pfam" id="PF05345">
    <property type="entry name" value="He_PIG"/>
    <property type="match status" value="1"/>
</dbReference>
<evidence type="ECO:0000256" key="2">
    <source>
        <dbReference type="ARBA" id="ARBA00023136"/>
    </source>
</evidence>
<feature type="compositionally biased region" description="Basic and acidic residues" evidence="3">
    <location>
        <begin position="476"/>
        <end position="485"/>
    </location>
</feature>
<dbReference type="PANTHER" id="PTHR21559:SF24">
    <property type="entry name" value="DYSTROGLYCAN 1"/>
    <property type="match status" value="1"/>
</dbReference>
<reference evidence="6" key="1">
    <citation type="submission" date="2019-10" db="EMBL/GenBank/DDBJ databases">
        <authorList>
            <person name="Soares A.E.R."/>
            <person name="Aleixo A."/>
            <person name="Schneider P."/>
            <person name="Miyaki C.Y."/>
            <person name="Schneider M.P."/>
            <person name="Mello C."/>
            <person name="Vasconcelos A.T.R."/>
        </authorList>
    </citation>
    <scope>NUCLEOTIDE SEQUENCE</scope>
    <source>
        <tissue evidence="6">Muscle</tissue>
    </source>
</reference>
<organism evidence="6 7">
    <name type="scientific">Willisornis vidua</name>
    <name type="common">Xingu scale-backed antbird</name>
    <dbReference type="NCBI Taxonomy" id="1566151"/>
    <lineage>
        <taxon>Eukaryota</taxon>
        <taxon>Metazoa</taxon>
        <taxon>Chordata</taxon>
        <taxon>Craniata</taxon>
        <taxon>Vertebrata</taxon>
        <taxon>Euteleostomi</taxon>
        <taxon>Archelosauria</taxon>
        <taxon>Archosauria</taxon>
        <taxon>Dinosauria</taxon>
        <taxon>Saurischia</taxon>
        <taxon>Theropoda</taxon>
        <taxon>Coelurosauria</taxon>
        <taxon>Aves</taxon>
        <taxon>Neognathae</taxon>
        <taxon>Neoaves</taxon>
        <taxon>Telluraves</taxon>
        <taxon>Australaves</taxon>
        <taxon>Passeriformes</taxon>
        <taxon>Thamnophilidae</taxon>
        <taxon>Willisornis</taxon>
    </lineage>
</organism>
<protein>
    <recommendedName>
        <fullName evidence="5">Peptidase S72 domain-containing protein</fullName>
    </recommendedName>
</protein>
<feature type="region of interest" description="Disordered" evidence="3">
    <location>
        <begin position="476"/>
        <end position="503"/>
    </location>
</feature>
<name>A0ABQ9DLK1_9PASS</name>
<dbReference type="InterPro" id="IPR030398">
    <property type="entry name" value="SEA_DG_dom"/>
</dbReference>
<proteinExistence type="predicted"/>
<evidence type="ECO:0000313" key="6">
    <source>
        <dbReference type="EMBL" id="KAJ7424023.1"/>
    </source>
</evidence>
<dbReference type="InterPro" id="IPR013783">
    <property type="entry name" value="Ig-like_fold"/>
</dbReference>
<dbReference type="SUPFAM" id="SSF49313">
    <property type="entry name" value="Cadherin-like"/>
    <property type="match status" value="1"/>
</dbReference>
<evidence type="ECO:0000256" key="4">
    <source>
        <dbReference type="SAM" id="Phobius"/>
    </source>
</evidence>
<evidence type="ECO:0000313" key="7">
    <source>
        <dbReference type="Proteomes" id="UP001145742"/>
    </source>
</evidence>
<gene>
    <name evidence="6" type="ORF">WISP_30707</name>
</gene>
<dbReference type="Gene3D" id="3.30.70.1040">
    <property type="entry name" value="Dystroglycan, domain 2"/>
    <property type="match status" value="1"/>
</dbReference>
<comment type="caution">
    <text evidence="6">The sequence shown here is derived from an EMBL/GenBank/DDBJ whole genome shotgun (WGS) entry which is preliminary data.</text>
</comment>
<keyword evidence="7" id="KW-1185">Reference proteome</keyword>
<dbReference type="EMBL" id="WHWB01032758">
    <property type="protein sequence ID" value="KAJ7424023.1"/>
    <property type="molecule type" value="Genomic_DNA"/>
</dbReference>
<dbReference type="PANTHER" id="PTHR21559">
    <property type="entry name" value="DYSTROGLYCAN-RELATED"/>
    <property type="match status" value="1"/>
</dbReference>
<dbReference type="InterPro" id="IPR027468">
    <property type="entry name" value="Alpha-dystroglycan_domain_2"/>
</dbReference>
<evidence type="ECO:0000259" key="5">
    <source>
        <dbReference type="PROSITE" id="PS51699"/>
    </source>
</evidence>
<dbReference type="SUPFAM" id="SSF111006">
    <property type="entry name" value="Dystroglycan, domain 2"/>
    <property type="match status" value="1"/>
</dbReference>
<feature type="domain" description="Peptidase S72" evidence="5">
    <location>
        <begin position="550"/>
        <end position="664"/>
    </location>
</feature>